<feature type="disulfide bond" description="Redox-active" evidence="16">
    <location>
        <begin position="142"/>
        <end position="147"/>
    </location>
</feature>
<dbReference type="SUPFAM" id="SSF51230">
    <property type="entry name" value="Single hybrid motif"/>
    <property type="match status" value="1"/>
</dbReference>
<keyword evidence="8 15" id="KW-0274">FAD</keyword>
<dbReference type="OrthoDB" id="9807946at2"/>
<proteinExistence type="inferred from homology"/>
<dbReference type="PANTHER" id="PTHR22912:SF217">
    <property type="entry name" value="DIHYDROLIPOYL DEHYDROGENASE"/>
    <property type="match status" value="1"/>
</dbReference>
<dbReference type="Proteomes" id="UP000467132">
    <property type="component" value="Unassembled WGS sequence"/>
</dbReference>
<evidence type="ECO:0000256" key="7">
    <source>
        <dbReference type="ARBA" id="ARBA00022823"/>
    </source>
</evidence>
<feature type="binding site" evidence="15">
    <location>
        <position position="370"/>
    </location>
    <ligand>
        <name>NAD(+)</name>
        <dbReference type="ChEBI" id="CHEBI:57540"/>
    </ligand>
</feature>
<dbReference type="GO" id="GO:0004148">
    <property type="term" value="F:dihydrolipoyl dehydrogenase (NADH) activity"/>
    <property type="evidence" value="ECO:0007669"/>
    <property type="project" value="UniProtKB-EC"/>
</dbReference>
<evidence type="ECO:0000256" key="13">
    <source>
        <dbReference type="ARBA" id="ARBA00049187"/>
    </source>
</evidence>
<sequence length="566" mass="61501">MDIKLEKLSGHSNNGKIGKVYVKVNDNIKSGDEILDIESNKGNKTITSTASGVVKSVKVQTGDTVKKDDILITVDGELKNTSSKKKSTFNYMGGLMKPKKEEIDMDITVIGAGPGGYVAAIYAAKMGAKVAIIEKEKVGGTCLNWGCIPTKAFVTSAKMYDNLKNINEFGLCAENISADIKKVVSRKNNIVKELTNGIEYLFNNNNVTLYKGNAKVLDKNTVFVKSNNTETTINTKNIILATGSKVSMIPIKGIDSKNVLTSKQILDINKLPKKLTIIGGGVIGMEFAFLFNNFGVDVTVIEYMNDILSNIDNNIVSEITSIAKEKGIKIYTSSKAEEIIDSEDKESIVSFSKNNKLHYITSDKVLLSVGREPNLGEIDLEKLGIERNENKRGIKVNTKMQTNISNIYAIGDVTDKIQLAHVASHQAIVAVENILDKDVDMEYDVIPSAIFTDPEIAIVGLNEKEAKEKGLEISIGQFPFSSNGKALTLGESKGFVKIIKDKETGVILGGSIIGPHATDLIHEIALAIKNKLKDIDLMNTIHAHPTTAESIYESILASTETGAIHN</sequence>
<evidence type="ECO:0000256" key="11">
    <source>
        <dbReference type="ARBA" id="ARBA00023157"/>
    </source>
</evidence>
<evidence type="ECO:0000256" key="9">
    <source>
        <dbReference type="ARBA" id="ARBA00023002"/>
    </source>
</evidence>
<evidence type="ECO:0000256" key="5">
    <source>
        <dbReference type="ARBA" id="ARBA00022490"/>
    </source>
</evidence>
<comment type="catalytic activity">
    <reaction evidence="13 17">
        <text>N(6)-[(R)-dihydrolipoyl]-L-lysyl-[protein] + NAD(+) = N(6)-[(R)-lipoyl]-L-lysyl-[protein] + NADH + H(+)</text>
        <dbReference type="Rhea" id="RHEA:15045"/>
        <dbReference type="Rhea" id="RHEA-COMP:10474"/>
        <dbReference type="Rhea" id="RHEA-COMP:10475"/>
        <dbReference type="ChEBI" id="CHEBI:15378"/>
        <dbReference type="ChEBI" id="CHEBI:57540"/>
        <dbReference type="ChEBI" id="CHEBI:57945"/>
        <dbReference type="ChEBI" id="CHEBI:83099"/>
        <dbReference type="ChEBI" id="CHEBI:83100"/>
        <dbReference type="EC" id="1.8.1.4"/>
    </reaction>
</comment>
<comment type="miscellaneous">
    <text evidence="17">The active site is a redox-active disulfide bond.</text>
</comment>
<dbReference type="Gene3D" id="3.30.390.30">
    <property type="match status" value="1"/>
</dbReference>
<dbReference type="InterPro" id="IPR016156">
    <property type="entry name" value="FAD/NAD-linked_Rdtase_dimer_sf"/>
</dbReference>
<name>A0A845QYS5_9CLOT</name>
<comment type="subcellular location">
    <subcellularLocation>
        <location evidence="1">Cytoplasm</location>
    </subcellularLocation>
</comment>
<evidence type="ECO:0000256" key="14">
    <source>
        <dbReference type="PIRSR" id="PIRSR000350-2"/>
    </source>
</evidence>
<dbReference type="AlphaFoldDB" id="A0A845QYS5"/>
<comment type="similarity">
    <text evidence="2 17">Belongs to the class-I pyridine nucleotide-disulfide oxidoreductase family.</text>
</comment>
<dbReference type="PROSITE" id="PS00189">
    <property type="entry name" value="LIPOYL"/>
    <property type="match status" value="1"/>
</dbReference>
<dbReference type="SUPFAM" id="SSF55424">
    <property type="entry name" value="FAD/NAD-linked reductases, dimerisation (C-terminal) domain"/>
    <property type="match status" value="1"/>
</dbReference>
<dbReference type="InterPro" id="IPR001100">
    <property type="entry name" value="Pyr_nuc-diS_OxRdtase"/>
</dbReference>
<feature type="binding site" evidence="15">
    <location>
        <begin position="279"/>
        <end position="286"/>
    </location>
    <ligand>
        <name>NAD(+)</name>
        <dbReference type="ChEBI" id="CHEBI:57540"/>
    </ligand>
</feature>
<dbReference type="PRINTS" id="PR00368">
    <property type="entry name" value="FADPNR"/>
</dbReference>
<dbReference type="NCBIfam" id="TIGR01350">
    <property type="entry name" value="lipoamide_DH"/>
    <property type="match status" value="1"/>
</dbReference>
<evidence type="ECO:0000256" key="1">
    <source>
        <dbReference type="ARBA" id="ARBA00004496"/>
    </source>
</evidence>
<gene>
    <name evidence="19" type="primary">lpdA</name>
    <name evidence="19" type="ORF">D3Z33_11330</name>
</gene>
<evidence type="ECO:0000256" key="17">
    <source>
        <dbReference type="RuleBase" id="RU003692"/>
    </source>
</evidence>
<comment type="caution">
    <text evidence="19">The sequence shown here is derived from an EMBL/GenBank/DDBJ whole genome shotgun (WGS) entry which is preliminary data.</text>
</comment>
<dbReference type="InterPro" id="IPR050151">
    <property type="entry name" value="Class-I_Pyr_Nuc-Dis_Oxidored"/>
</dbReference>
<protein>
    <recommendedName>
        <fullName evidence="4 17">Dihydrolipoyl dehydrogenase</fullName>
        <ecNumber evidence="3 17">1.8.1.4</ecNumber>
    </recommendedName>
</protein>
<keyword evidence="12 17" id="KW-0676">Redox-active center</keyword>
<dbReference type="PIRSF" id="PIRSF000350">
    <property type="entry name" value="Mercury_reductase_MerA"/>
    <property type="match status" value="1"/>
</dbReference>
<feature type="domain" description="Lipoyl-binding" evidence="18">
    <location>
        <begin position="1"/>
        <end position="75"/>
    </location>
</feature>
<dbReference type="GO" id="GO:0006103">
    <property type="term" value="P:2-oxoglutarate metabolic process"/>
    <property type="evidence" value="ECO:0007669"/>
    <property type="project" value="TreeGrafter"/>
</dbReference>
<accession>A0A845QYS5</accession>
<dbReference type="Pfam" id="PF00364">
    <property type="entry name" value="Biotin_lipoyl"/>
    <property type="match status" value="1"/>
</dbReference>
<dbReference type="InterPro" id="IPR003016">
    <property type="entry name" value="2-oxoA_DH_lipoyl-BS"/>
</dbReference>
<keyword evidence="10 15" id="KW-0520">NAD</keyword>
<reference evidence="19 20" key="1">
    <citation type="submission" date="2018-08" db="EMBL/GenBank/DDBJ databases">
        <title>Murine metabolic-syndrome-specific gut microbial biobank.</title>
        <authorList>
            <person name="Liu C."/>
        </authorList>
    </citation>
    <scope>NUCLEOTIDE SEQUENCE [LARGE SCALE GENOMIC DNA]</scope>
    <source>
        <strain evidence="19 20">583</strain>
    </source>
</reference>
<evidence type="ECO:0000256" key="6">
    <source>
        <dbReference type="ARBA" id="ARBA00022630"/>
    </source>
</evidence>
<dbReference type="Pfam" id="PF02852">
    <property type="entry name" value="Pyr_redox_dim"/>
    <property type="match status" value="1"/>
</dbReference>
<evidence type="ECO:0000256" key="3">
    <source>
        <dbReference type="ARBA" id="ARBA00012608"/>
    </source>
</evidence>
<keyword evidence="5" id="KW-0963">Cytoplasm</keyword>
<evidence type="ECO:0000259" key="18">
    <source>
        <dbReference type="PROSITE" id="PS50968"/>
    </source>
</evidence>
<dbReference type="InterPro" id="IPR011053">
    <property type="entry name" value="Single_hybrid_motif"/>
</dbReference>
<dbReference type="GO" id="GO:0050660">
    <property type="term" value="F:flavin adenine dinucleotide binding"/>
    <property type="evidence" value="ECO:0007669"/>
    <property type="project" value="InterPro"/>
</dbReference>
<feature type="active site" description="Proton acceptor" evidence="14">
    <location>
        <position position="544"/>
    </location>
</feature>
<feature type="binding site" evidence="15">
    <location>
        <begin position="242"/>
        <end position="244"/>
    </location>
    <ligand>
        <name>FAD</name>
        <dbReference type="ChEBI" id="CHEBI:57692"/>
    </ligand>
</feature>
<comment type="cofactor">
    <cofactor evidence="15 17">
        <name>FAD</name>
        <dbReference type="ChEBI" id="CHEBI:57692"/>
    </cofactor>
    <text evidence="15 17">Binds 1 FAD per subunit.</text>
</comment>
<dbReference type="EC" id="1.8.1.4" evidence="3 17"/>
<dbReference type="InterPro" id="IPR023753">
    <property type="entry name" value="FAD/NAD-binding_dom"/>
</dbReference>
<dbReference type="Gene3D" id="3.50.50.60">
    <property type="entry name" value="FAD/NAD(P)-binding domain"/>
    <property type="match status" value="2"/>
</dbReference>
<feature type="binding site" evidence="15">
    <location>
        <position position="412"/>
    </location>
    <ligand>
        <name>FAD</name>
        <dbReference type="ChEBI" id="CHEBI:57692"/>
    </ligand>
</feature>
<dbReference type="SUPFAM" id="SSF51905">
    <property type="entry name" value="FAD/NAD(P)-binding domain"/>
    <property type="match status" value="1"/>
</dbReference>
<dbReference type="Gene3D" id="2.40.50.100">
    <property type="match status" value="1"/>
</dbReference>
<dbReference type="Pfam" id="PF07992">
    <property type="entry name" value="Pyr_redox_2"/>
    <property type="match status" value="1"/>
</dbReference>
<keyword evidence="6 17" id="KW-0285">Flavoprotein</keyword>
<dbReference type="InterPro" id="IPR006258">
    <property type="entry name" value="Lipoamide_DH"/>
</dbReference>
<keyword evidence="7" id="KW-0450">Lipoyl</keyword>
<evidence type="ECO:0000256" key="12">
    <source>
        <dbReference type="ARBA" id="ARBA00023284"/>
    </source>
</evidence>
<evidence type="ECO:0000256" key="4">
    <source>
        <dbReference type="ARBA" id="ARBA00016961"/>
    </source>
</evidence>
<dbReference type="InterPro" id="IPR004099">
    <property type="entry name" value="Pyr_nucl-diS_OxRdtase_dimer"/>
</dbReference>
<evidence type="ECO:0000313" key="19">
    <source>
        <dbReference type="EMBL" id="NBI07441.1"/>
    </source>
</evidence>
<feature type="binding site" evidence="15">
    <location>
        <position position="302"/>
    </location>
    <ligand>
        <name>NAD(+)</name>
        <dbReference type="ChEBI" id="CHEBI:57540"/>
    </ligand>
</feature>
<evidence type="ECO:0000256" key="8">
    <source>
        <dbReference type="ARBA" id="ARBA00022827"/>
    </source>
</evidence>
<dbReference type="EMBL" id="QXXA01000012">
    <property type="protein sequence ID" value="NBI07441.1"/>
    <property type="molecule type" value="Genomic_DNA"/>
</dbReference>
<feature type="binding site" evidence="15">
    <location>
        <position position="151"/>
    </location>
    <ligand>
        <name>FAD</name>
        <dbReference type="ChEBI" id="CHEBI:57692"/>
    </ligand>
</feature>
<dbReference type="PROSITE" id="PS50968">
    <property type="entry name" value="BIOTINYL_LIPOYL"/>
    <property type="match status" value="1"/>
</dbReference>
<dbReference type="InterPro" id="IPR036188">
    <property type="entry name" value="FAD/NAD-bd_sf"/>
</dbReference>
<keyword evidence="9 17" id="KW-0560">Oxidoreductase</keyword>
<dbReference type="CDD" id="cd06849">
    <property type="entry name" value="lipoyl_domain"/>
    <property type="match status" value="1"/>
</dbReference>
<keyword evidence="20" id="KW-1185">Reference proteome</keyword>
<evidence type="ECO:0000256" key="10">
    <source>
        <dbReference type="ARBA" id="ARBA00023027"/>
    </source>
</evidence>
<keyword evidence="15" id="KW-0547">Nucleotide-binding</keyword>
<dbReference type="GO" id="GO:0005737">
    <property type="term" value="C:cytoplasm"/>
    <property type="evidence" value="ECO:0007669"/>
    <property type="project" value="UniProtKB-SubCell"/>
</dbReference>
<dbReference type="FunFam" id="3.30.390.30:FF:000001">
    <property type="entry name" value="Dihydrolipoyl dehydrogenase"/>
    <property type="match status" value="1"/>
</dbReference>
<organism evidence="19 20">
    <name type="scientific">Senegalia massiliensis</name>
    <dbReference type="NCBI Taxonomy" id="1720316"/>
    <lineage>
        <taxon>Bacteria</taxon>
        <taxon>Bacillati</taxon>
        <taxon>Bacillota</taxon>
        <taxon>Clostridia</taxon>
        <taxon>Eubacteriales</taxon>
        <taxon>Clostridiaceae</taxon>
        <taxon>Senegalia</taxon>
    </lineage>
</organism>
<dbReference type="InterPro" id="IPR000089">
    <property type="entry name" value="Biotin_lipoyl"/>
</dbReference>
<dbReference type="PROSITE" id="PS00076">
    <property type="entry name" value="PYRIDINE_REDOX_1"/>
    <property type="match status" value="1"/>
</dbReference>
<dbReference type="PRINTS" id="PR00411">
    <property type="entry name" value="PNDRDTASEI"/>
</dbReference>
<dbReference type="InterPro" id="IPR012999">
    <property type="entry name" value="Pyr_OxRdtase_I_AS"/>
</dbReference>
<evidence type="ECO:0000256" key="15">
    <source>
        <dbReference type="PIRSR" id="PIRSR000350-3"/>
    </source>
</evidence>
<evidence type="ECO:0000256" key="2">
    <source>
        <dbReference type="ARBA" id="ARBA00007532"/>
    </source>
</evidence>
<keyword evidence="11" id="KW-1015">Disulfide bond</keyword>
<evidence type="ECO:0000256" key="16">
    <source>
        <dbReference type="PIRSR" id="PIRSR000350-4"/>
    </source>
</evidence>
<evidence type="ECO:0000313" key="20">
    <source>
        <dbReference type="Proteomes" id="UP000467132"/>
    </source>
</evidence>
<dbReference type="PANTHER" id="PTHR22912">
    <property type="entry name" value="DISULFIDE OXIDOREDUCTASE"/>
    <property type="match status" value="1"/>
</dbReference>